<protein>
    <submittedName>
        <fullName evidence="1">Uncharacterized protein</fullName>
    </submittedName>
</protein>
<dbReference type="AlphaFoldDB" id="X1ITD3"/>
<evidence type="ECO:0000313" key="1">
    <source>
        <dbReference type="EMBL" id="GAH84952.1"/>
    </source>
</evidence>
<name>X1ITD3_9ZZZZ</name>
<reference evidence="1" key="1">
    <citation type="journal article" date="2014" name="Front. Microbiol.">
        <title>High frequency of phylogenetically diverse reductive dehalogenase-homologous genes in deep subseafloor sedimentary metagenomes.</title>
        <authorList>
            <person name="Kawai M."/>
            <person name="Futagami T."/>
            <person name="Toyoda A."/>
            <person name="Takaki Y."/>
            <person name="Nishi S."/>
            <person name="Hori S."/>
            <person name="Arai W."/>
            <person name="Tsubouchi T."/>
            <person name="Morono Y."/>
            <person name="Uchiyama I."/>
            <person name="Ito T."/>
            <person name="Fujiyama A."/>
            <person name="Inagaki F."/>
            <person name="Takami H."/>
        </authorList>
    </citation>
    <scope>NUCLEOTIDE SEQUENCE</scope>
    <source>
        <strain evidence="1">Expedition CK06-06</strain>
    </source>
</reference>
<gene>
    <name evidence="1" type="ORF">S03H2_57919</name>
</gene>
<dbReference type="EMBL" id="BARU01037141">
    <property type="protein sequence ID" value="GAH84952.1"/>
    <property type="molecule type" value="Genomic_DNA"/>
</dbReference>
<accession>X1ITD3</accession>
<organism evidence="1">
    <name type="scientific">marine sediment metagenome</name>
    <dbReference type="NCBI Taxonomy" id="412755"/>
    <lineage>
        <taxon>unclassified sequences</taxon>
        <taxon>metagenomes</taxon>
        <taxon>ecological metagenomes</taxon>
    </lineage>
</organism>
<proteinExistence type="predicted"/>
<sequence length="68" mass="7819">MGLRGKLKIRQYVDFDVDGKMFRVHEITFRTEKTEGEFVLDIPSKEFTAEKARELAEAKAEEIDKAVG</sequence>
<comment type="caution">
    <text evidence="1">The sequence shown here is derived from an EMBL/GenBank/DDBJ whole genome shotgun (WGS) entry which is preliminary data.</text>
</comment>